<feature type="transmembrane region" description="Helical" evidence="2">
    <location>
        <begin position="58"/>
        <end position="74"/>
    </location>
</feature>
<keyword evidence="2" id="KW-0472">Membrane</keyword>
<feature type="region of interest" description="Disordered" evidence="1">
    <location>
        <begin position="1"/>
        <end position="27"/>
    </location>
</feature>
<proteinExistence type="predicted"/>
<gene>
    <name evidence="3" type="ORF">V1633_03485</name>
</gene>
<reference evidence="3 4" key="1">
    <citation type="submission" date="2024-01" db="EMBL/GenBank/DDBJ databases">
        <title>Genome insights into Plantactinospora sonchi sp. nov.</title>
        <authorList>
            <person name="Wang L."/>
        </authorList>
    </citation>
    <scope>NUCLEOTIDE SEQUENCE [LARGE SCALE GENOMIC DNA]</scope>
    <source>
        <strain evidence="3 4">NEAU-QY2</strain>
    </source>
</reference>
<keyword evidence="4" id="KW-1185">Reference proteome</keyword>
<sequence>MTGSSTSIDDLLRHEEEPAAADPGRRRPGMVGRWLRSALVAAALAIAVLAALRMVGVALSPAAVFAGFLALLLLRQVTTGLAPVPPSPVRISRSGTGGEEDGSYNWSARDALSASMSRWENKLAWSQGESERFARSVVPQLGDLADELLRRRHGLTRATDPDRARALLGEKLWDLLETPPRRTPSPRDLAAIVAQLEKL</sequence>
<accession>A0ABU7RM24</accession>
<keyword evidence="2" id="KW-0812">Transmembrane</keyword>
<evidence type="ECO:0000256" key="2">
    <source>
        <dbReference type="SAM" id="Phobius"/>
    </source>
</evidence>
<evidence type="ECO:0000313" key="4">
    <source>
        <dbReference type="Proteomes" id="UP001332243"/>
    </source>
</evidence>
<evidence type="ECO:0008006" key="5">
    <source>
        <dbReference type="Google" id="ProtNLM"/>
    </source>
</evidence>
<organism evidence="3 4">
    <name type="scientific">Plantactinospora sonchi</name>
    <dbReference type="NCBI Taxonomy" id="1544735"/>
    <lineage>
        <taxon>Bacteria</taxon>
        <taxon>Bacillati</taxon>
        <taxon>Actinomycetota</taxon>
        <taxon>Actinomycetes</taxon>
        <taxon>Micromonosporales</taxon>
        <taxon>Micromonosporaceae</taxon>
        <taxon>Plantactinospora</taxon>
    </lineage>
</organism>
<dbReference type="RefSeq" id="WP_331212678.1">
    <property type="nucleotide sequence ID" value="NZ_JAZGQK010000003.1"/>
</dbReference>
<evidence type="ECO:0000313" key="3">
    <source>
        <dbReference type="EMBL" id="MEE6257552.1"/>
    </source>
</evidence>
<dbReference type="EMBL" id="JAZGQK010000003">
    <property type="protein sequence ID" value="MEE6257552.1"/>
    <property type="molecule type" value="Genomic_DNA"/>
</dbReference>
<keyword evidence="2" id="KW-1133">Transmembrane helix</keyword>
<protein>
    <recommendedName>
        <fullName evidence="5">DUF4129 domain-containing protein</fullName>
    </recommendedName>
</protein>
<evidence type="ECO:0000256" key="1">
    <source>
        <dbReference type="SAM" id="MobiDB-lite"/>
    </source>
</evidence>
<comment type="caution">
    <text evidence="3">The sequence shown here is derived from an EMBL/GenBank/DDBJ whole genome shotgun (WGS) entry which is preliminary data.</text>
</comment>
<name>A0ABU7RM24_9ACTN</name>
<dbReference type="Proteomes" id="UP001332243">
    <property type="component" value="Unassembled WGS sequence"/>
</dbReference>
<feature type="transmembrane region" description="Helical" evidence="2">
    <location>
        <begin position="34"/>
        <end position="52"/>
    </location>
</feature>